<evidence type="ECO:0000313" key="2">
    <source>
        <dbReference type="Proteomes" id="UP000177905"/>
    </source>
</evidence>
<sequence>MRILNPIESSIGKIILRGQAPITKPHQIIGYPISNLLKSISDIISPIAEKGSKLLGRDYLSGLTTSQGNFLIRREPPYQDYKIDANGCRFKIGIISGKKRLFCANQMDGKTSLSIGKDPLNFTKYSIETEFTLSRETVTTEGIAPYLRSARKIKIILAQHYDEEESLKILADIMKESDETYKLKKILSVLKKTITVYEAAKEQKALSGKTFMDFINEMLTPDYPNRNE</sequence>
<accession>A0A1F4S401</accession>
<dbReference type="Proteomes" id="UP000177905">
    <property type="component" value="Unassembled WGS sequence"/>
</dbReference>
<name>A0A1F4S401_UNCSA</name>
<dbReference type="AlphaFoldDB" id="A0A1F4S401"/>
<gene>
    <name evidence="1" type="ORF">A2290_08855</name>
</gene>
<proteinExistence type="predicted"/>
<protein>
    <submittedName>
        <fullName evidence="1">Uncharacterized protein</fullName>
    </submittedName>
</protein>
<reference evidence="1 2" key="1">
    <citation type="journal article" date="2016" name="Nat. Commun.">
        <title>Thousands of microbial genomes shed light on interconnected biogeochemical processes in an aquifer system.</title>
        <authorList>
            <person name="Anantharaman K."/>
            <person name="Brown C.T."/>
            <person name="Hug L.A."/>
            <person name="Sharon I."/>
            <person name="Castelle C.J."/>
            <person name="Probst A.J."/>
            <person name="Thomas B.C."/>
            <person name="Singh A."/>
            <person name="Wilkins M.J."/>
            <person name="Karaoz U."/>
            <person name="Brodie E.L."/>
            <person name="Williams K.H."/>
            <person name="Hubbard S.S."/>
            <person name="Banfield J.F."/>
        </authorList>
    </citation>
    <scope>NUCLEOTIDE SEQUENCE [LARGE SCALE GENOMIC DNA]</scope>
</reference>
<organism evidence="1 2">
    <name type="scientific">candidate division WOR-1 bacterium RIFOXYB2_FULL_36_35</name>
    <dbReference type="NCBI Taxonomy" id="1802578"/>
    <lineage>
        <taxon>Bacteria</taxon>
        <taxon>Bacillati</taxon>
        <taxon>Saganbacteria</taxon>
    </lineage>
</organism>
<comment type="caution">
    <text evidence="1">The sequence shown here is derived from an EMBL/GenBank/DDBJ whole genome shotgun (WGS) entry which is preliminary data.</text>
</comment>
<evidence type="ECO:0000313" key="1">
    <source>
        <dbReference type="EMBL" id="OGC15162.1"/>
    </source>
</evidence>
<dbReference type="EMBL" id="MEUA01000024">
    <property type="protein sequence ID" value="OGC15162.1"/>
    <property type="molecule type" value="Genomic_DNA"/>
</dbReference>